<feature type="chain" id="PRO_5002651658" evidence="1">
    <location>
        <begin position="19"/>
        <end position="272"/>
    </location>
</feature>
<protein>
    <submittedName>
        <fullName evidence="2">Uncharacterized protein</fullName>
    </submittedName>
</protein>
<proteinExistence type="predicted"/>
<dbReference type="Proteomes" id="UP000007752">
    <property type="component" value="Chromosome 9"/>
</dbReference>
<accession>A3BWY2</accession>
<dbReference type="EMBL" id="CM000146">
    <property type="protein sequence ID" value="EAZ44071.1"/>
    <property type="molecule type" value="Genomic_DNA"/>
</dbReference>
<reference evidence="2" key="1">
    <citation type="journal article" date="2005" name="PLoS Biol.">
        <title>The genomes of Oryza sativa: a history of duplications.</title>
        <authorList>
            <person name="Yu J."/>
            <person name="Wang J."/>
            <person name="Lin W."/>
            <person name="Li S."/>
            <person name="Li H."/>
            <person name="Zhou J."/>
            <person name="Ni P."/>
            <person name="Dong W."/>
            <person name="Hu S."/>
            <person name="Zeng C."/>
            <person name="Zhang J."/>
            <person name="Zhang Y."/>
            <person name="Li R."/>
            <person name="Xu Z."/>
            <person name="Li S."/>
            <person name="Li X."/>
            <person name="Zheng H."/>
            <person name="Cong L."/>
            <person name="Lin L."/>
            <person name="Yin J."/>
            <person name="Geng J."/>
            <person name="Li G."/>
            <person name="Shi J."/>
            <person name="Liu J."/>
            <person name="Lv H."/>
            <person name="Li J."/>
            <person name="Wang J."/>
            <person name="Deng Y."/>
            <person name="Ran L."/>
            <person name="Shi X."/>
            <person name="Wang X."/>
            <person name="Wu Q."/>
            <person name="Li C."/>
            <person name="Ren X."/>
            <person name="Wang J."/>
            <person name="Wang X."/>
            <person name="Li D."/>
            <person name="Liu D."/>
            <person name="Zhang X."/>
            <person name="Ji Z."/>
            <person name="Zhao W."/>
            <person name="Sun Y."/>
            <person name="Zhang Z."/>
            <person name="Bao J."/>
            <person name="Han Y."/>
            <person name="Dong L."/>
            <person name="Ji J."/>
            <person name="Chen P."/>
            <person name="Wu S."/>
            <person name="Liu J."/>
            <person name="Xiao Y."/>
            <person name="Bu D."/>
            <person name="Tan J."/>
            <person name="Yang L."/>
            <person name="Ye C."/>
            <person name="Zhang J."/>
            <person name="Xu J."/>
            <person name="Zhou Y."/>
            <person name="Yu Y."/>
            <person name="Zhang B."/>
            <person name="Zhuang S."/>
            <person name="Wei H."/>
            <person name="Liu B."/>
            <person name="Lei M."/>
            <person name="Yu H."/>
            <person name="Li Y."/>
            <person name="Xu H."/>
            <person name="Wei S."/>
            <person name="He X."/>
            <person name="Fang L."/>
            <person name="Zhang Z."/>
            <person name="Zhang Y."/>
            <person name="Huang X."/>
            <person name="Su Z."/>
            <person name="Tong W."/>
            <person name="Li J."/>
            <person name="Tong Z."/>
            <person name="Li S."/>
            <person name="Ye J."/>
            <person name="Wang L."/>
            <person name="Fang L."/>
            <person name="Lei T."/>
            <person name="Chen C."/>
            <person name="Chen H."/>
            <person name="Xu Z."/>
            <person name="Li H."/>
            <person name="Huang H."/>
            <person name="Zhang F."/>
            <person name="Xu H."/>
            <person name="Li N."/>
            <person name="Zhao C."/>
            <person name="Li S."/>
            <person name="Dong L."/>
            <person name="Huang Y."/>
            <person name="Li L."/>
            <person name="Xi Y."/>
            <person name="Qi Q."/>
            <person name="Li W."/>
            <person name="Zhang B."/>
            <person name="Hu W."/>
            <person name="Zhang Y."/>
            <person name="Tian X."/>
            <person name="Jiao Y."/>
            <person name="Liang X."/>
            <person name="Jin J."/>
            <person name="Gao L."/>
            <person name="Zheng W."/>
            <person name="Hao B."/>
            <person name="Liu S."/>
            <person name="Wang W."/>
            <person name="Yuan L."/>
            <person name="Cao M."/>
            <person name="McDermott J."/>
            <person name="Samudrala R."/>
            <person name="Wang J."/>
            <person name="Wong G.K."/>
            <person name="Yang H."/>
        </authorList>
    </citation>
    <scope>NUCLEOTIDE SEQUENCE [LARGE SCALE GENOMIC DNA]</scope>
</reference>
<organism evidence="2">
    <name type="scientific">Oryza sativa subsp. japonica</name>
    <name type="common">Rice</name>
    <dbReference type="NCBI Taxonomy" id="39947"/>
    <lineage>
        <taxon>Eukaryota</taxon>
        <taxon>Viridiplantae</taxon>
        <taxon>Streptophyta</taxon>
        <taxon>Embryophyta</taxon>
        <taxon>Tracheophyta</taxon>
        <taxon>Spermatophyta</taxon>
        <taxon>Magnoliopsida</taxon>
        <taxon>Liliopsida</taxon>
        <taxon>Poales</taxon>
        <taxon>Poaceae</taxon>
        <taxon>BOP clade</taxon>
        <taxon>Oryzoideae</taxon>
        <taxon>Oryzeae</taxon>
        <taxon>Oryzinae</taxon>
        <taxon>Oryza</taxon>
        <taxon>Oryza sativa</taxon>
    </lineage>
</organism>
<sequence length="272" mass="29633">MAIPRSLLSLVTLSSLSATLLPVIATAPETTLGLRTHCFPLLRRAFVPLTRGDSQCLSKAIAKLRAAAAPTMSTRAGAVERMTETVATVPPVFLLTHTRGIPLHSSPRVALRFHDLEGCISPNVCVGITGSSSRMEGRSLVATGESPDARSSSWRHSLLGCSPKDLAPGIFNLSRRKGNNVHLSLQNNHWLPILNPITTISEIDELVQLGSRLQEVMLLENTPDDIRWKWTPNGEYSAKSAYEAQFQVCVQTLSKMQITWPKNAASQEMCGI</sequence>
<evidence type="ECO:0000256" key="1">
    <source>
        <dbReference type="SAM" id="SignalP"/>
    </source>
</evidence>
<feature type="signal peptide" evidence="1">
    <location>
        <begin position="1"/>
        <end position="18"/>
    </location>
</feature>
<evidence type="ECO:0000313" key="2">
    <source>
        <dbReference type="EMBL" id="EAZ44071.1"/>
    </source>
</evidence>
<name>A3BWY2_ORYSJ</name>
<gene>
    <name evidence="2" type="ORF">OsJ_28690</name>
</gene>
<dbReference type="AlphaFoldDB" id="A3BWY2"/>
<keyword evidence="1" id="KW-0732">Signal</keyword>
<reference evidence="2" key="2">
    <citation type="submission" date="2008-12" db="EMBL/GenBank/DDBJ databases">
        <title>Improved gene annotation of the rice (Oryza sativa) genomes.</title>
        <authorList>
            <person name="Wang J."/>
            <person name="Li R."/>
            <person name="Fan W."/>
            <person name="Huang Q."/>
            <person name="Zhang J."/>
            <person name="Zhou Y."/>
            <person name="Hu Y."/>
            <person name="Zi S."/>
            <person name="Li J."/>
            <person name="Ni P."/>
            <person name="Zheng H."/>
            <person name="Zhang Y."/>
            <person name="Zhao M."/>
            <person name="Hao Q."/>
            <person name="McDermott J."/>
            <person name="Samudrala R."/>
            <person name="Kristiansen K."/>
            <person name="Wong G.K.-S."/>
        </authorList>
    </citation>
    <scope>NUCLEOTIDE SEQUENCE</scope>
</reference>